<feature type="domain" description="Transposase IS204/IS1001/IS1096/IS1165 helix-turn-helix" evidence="3">
    <location>
        <begin position="88"/>
        <end position="138"/>
    </location>
</feature>
<evidence type="ECO:0000259" key="2">
    <source>
        <dbReference type="Pfam" id="PF01610"/>
    </source>
</evidence>
<dbReference type="RefSeq" id="WP_252593572.1">
    <property type="nucleotide sequence ID" value="NZ_CP099489.1"/>
</dbReference>
<dbReference type="Pfam" id="PF01610">
    <property type="entry name" value="DDE_Tnp_ISL3"/>
    <property type="match status" value="1"/>
</dbReference>
<feature type="compositionally biased region" description="Basic residues" evidence="1">
    <location>
        <begin position="382"/>
        <end position="391"/>
    </location>
</feature>
<dbReference type="Proteomes" id="UP001056455">
    <property type="component" value="Chromosome"/>
</dbReference>
<feature type="compositionally biased region" description="Low complexity" evidence="1">
    <location>
        <begin position="342"/>
        <end position="353"/>
    </location>
</feature>
<gene>
    <name evidence="5" type="ORF">NF556_00600</name>
</gene>
<accession>A0ABY4YU99</accession>
<name>A0ABY4YU99_9MICO</name>
<dbReference type="InterPro" id="IPR047951">
    <property type="entry name" value="Transpos_ISL3"/>
</dbReference>
<reference evidence="5" key="1">
    <citation type="submission" date="2022-06" db="EMBL/GenBank/DDBJ databases">
        <title>Ornithinimicrobium HY1793.</title>
        <authorList>
            <person name="Huang Y."/>
        </authorList>
    </citation>
    <scope>NUCLEOTIDE SEQUENCE</scope>
    <source>
        <strain evidence="5">HY1793</strain>
    </source>
</reference>
<evidence type="ECO:0000313" key="6">
    <source>
        <dbReference type="Proteomes" id="UP001056455"/>
    </source>
</evidence>
<feature type="region of interest" description="Disordered" evidence="1">
    <location>
        <begin position="334"/>
        <end position="413"/>
    </location>
</feature>
<dbReference type="EMBL" id="CP099489">
    <property type="protein sequence ID" value="USQ80196.1"/>
    <property type="molecule type" value="Genomic_DNA"/>
</dbReference>
<sequence>MRVTTAFNRVLALDGTRVVSVAFTDDGLVLGVRRSARLHRCPCGRKVRGRYDVSTRRWRHVDFGATKVWLEASLARVACPACAKVRTEAVPWARPGARFTQDLENLIGWLAQRMDKTSVSKLLRCSWESVDRAVVRVVAEHLDDSRLDGLYRICVDEISYKRGHWYLTVVADHDTGRVVWVRKDRTKEAFEEFFTTLGPERTSAIEAISSDASSIYLPVAKEQIPQAKICLDPFHVITWVNEAMDSTYAANPAPTPTGQDSTNRGQWQKLRTSLRMGAERLDDDRRATVNRLRRERYRVFRAWELKEKLRDLYRTVEPEHAGRTPALLADLRTTLQTPRVQAPRPTTRAPLPRNRQRRRARPVQLQSRRDQRQDPRDPTPRLRPRQPRLPHRHDPPLPRRNQPPATHTKVRRRTCVLVYG</sequence>
<keyword evidence="6" id="KW-1185">Reference proteome</keyword>
<protein>
    <submittedName>
        <fullName evidence="5">ISL3 family transposase</fullName>
    </submittedName>
</protein>
<dbReference type="NCBIfam" id="NF033550">
    <property type="entry name" value="transpos_ISL3"/>
    <property type="match status" value="1"/>
</dbReference>
<evidence type="ECO:0000259" key="3">
    <source>
        <dbReference type="Pfam" id="PF13542"/>
    </source>
</evidence>
<dbReference type="PANTHER" id="PTHR33498">
    <property type="entry name" value="TRANSPOSASE FOR INSERTION SEQUENCE ELEMENT IS1557"/>
    <property type="match status" value="1"/>
</dbReference>
<feature type="domain" description="Transposase IS204/IS1001/IS1096/IS1165 zinc-finger" evidence="4">
    <location>
        <begin position="38"/>
        <end position="82"/>
    </location>
</feature>
<proteinExistence type="predicted"/>
<feature type="domain" description="Transposase IS204/IS1001/IS1096/IS1165 DDE" evidence="2">
    <location>
        <begin position="153"/>
        <end position="321"/>
    </location>
</feature>
<dbReference type="InterPro" id="IPR002560">
    <property type="entry name" value="Transposase_DDE"/>
</dbReference>
<evidence type="ECO:0000313" key="5">
    <source>
        <dbReference type="EMBL" id="USQ80196.1"/>
    </source>
</evidence>
<dbReference type="InterPro" id="IPR032877">
    <property type="entry name" value="Transposase_HTH"/>
</dbReference>
<evidence type="ECO:0000256" key="1">
    <source>
        <dbReference type="SAM" id="MobiDB-lite"/>
    </source>
</evidence>
<dbReference type="Pfam" id="PF13542">
    <property type="entry name" value="HTH_Tnp_ISL3"/>
    <property type="match status" value="1"/>
</dbReference>
<dbReference type="InterPro" id="IPR029261">
    <property type="entry name" value="Transposase_Znf"/>
</dbReference>
<dbReference type="Pfam" id="PF14690">
    <property type="entry name" value="Zn_ribbon_ISL3"/>
    <property type="match status" value="1"/>
</dbReference>
<organism evidence="5 6">
    <name type="scientific">Ornithinimicrobium faecis</name>
    <dbReference type="NCBI Taxonomy" id="2934158"/>
    <lineage>
        <taxon>Bacteria</taxon>
        <taxon>Bacillati</taxon>
        <taxon>Actinomycetota</taxon>
        <taxon>Actinomycetes</taxon>
        <taxon>Micrococcales</taxon>
        <taxon>Ornithinimicrobiaceae</taxon>
        <taxon>Ornithinimicrobium</taxon>
    </lineage>
</organism>
<feature type="compositionally biased region" description="Basic and acidic residues" evidence="1">
    <location>
        <begin position="367"/>
        <end position="380"/>
    </location>
</feature>
<evidence type="ECO:0000259" key="4">
    <source>
        <dbReference type="Pfam" id="PF14690"/>
    </source>
</evidence>
<dbReference type="PANTHER" id="PTHR33498:SF1">
    <property type="entry name" value="TRANSPOSASE FOR INSERTION SEQUENCE ELEMENT IS1557"/>
    <property type="match status" value="1"/>
</dbReference>